<organism evidence="2 3">
    <name type="scientific">Pseudomonas synxantha</name>
    <dbReference type="NCBI Taxonomy" id="47883"/>
    <lineage>
        <taxon>Bacteria</taxon>
        <taxon>Pseudomonadati</taxon>
        <taxon>Pseudomonadota</taxon>
        <taxon>Gammaproteobacteria</taxon>
        <taxon>Pseudomonadales</taxon>
        <taxon>Pseudomonadaceae</taxon>
        <taxon>Pseudomonas</taxon>
    </lineage>
</organism>
<proteinExistence type="predicted"/>
<name>A0AAX3I4Z1_9PSED</name>
<protein>
    <submittedName>
        <fullName evidence="2">Uncharacterized protein</fullName>
    </submittedName>
</protein>
<sequence>MINCVPTCHRHNSHAQRRNRMEGHHDDADLLYGCFGQQVIVSTHENNFEDEHENKVGRYDKGARGDQEGCRQRRKPQHKCLII</sequence>
<dbReference type="EMBL" id="LR590482">
    <property type="protein sequence ID" value="VTQ96036.1"/>
    <property type="molecule type" value="Genomic_DNA"/>
</dbReference>
<feature type="region of interest" description="Disordered" evidence="1">
    <location>
        <begin position="45"/>
        <end position="83"/>
    </location>
</feature>
<gene>
    <name evidence="2" type="ORF">NCTC10696_01765</name>
</gene>
<dbReference type="AlphaFoldDB" id="A0AAX3I4Z1"/>
<feature type="compositionally biased region" description="Basic residues" evidence="1">
    <location>
        <begin position="72"/>
        <end position="83"/>
    </location>
</feature>
<evidence type="ECO:0000313" key="2">
    <source>
        <dbReference type="EMBL" id="VTQ96036.1"/>
    </source>
</evidence>
<feature type="compositionally biased region" description="Basic and acidic residues" evidence="1">
    <location>
        <begin position="46"/>
        <end position="71"/>
    </location>
</feature>
<dbReference type="Proteomes" id="UP000306562">
    <property type="component" value="Chromosome"/>
</dbReference>
<evidence type="ECO:0000313" key="3">
    <source>
        <dbReference type="Proteomes" id="UP000306562"/>
    </source>
</evidence>
<reference evidence="2 3" key="1">
    <citation type="submission" date="2019-05" db="EMBL/GenBank/DDBJ databases">
        <authorList>
            <consortium name="Pathogen Informatics"/>
        </authorList>
    </citation>
    <scope>NUCLEOTIDE SEQUENCE [LARGE SCALE GENOMIC DNA]</scope>
    <source>
        <strain evidence="2 3">NCTC10696</strain>
    </source>
</reference>
<evidence type="ECO:0000256" key="1">
    <source>
        <dbReference type="SAM" id="MobiDB-lite"/>
    </source>
</evidence>
<accession>A0AAX3I4Z1</accession>